<protein>
    <recommendedName>
        <fullName evidence="1">Globin domain-containing protein</fullName>
    </recommendedName>
</protein>
<dbReference type="Gene3D" id="1.10.490.10">
    <property type="entry name" value="Globins"/>
    <property type="match status" value="1"/>
</dbReference>
<dbReference type="KEGG" id="spaa:SPAPADRAFT_64183"/>
<dbReference type="InParanoid" id="G3AFJ3"/>
<reference evidence="2 3" key="1">
    <citation type="journal article" date="2011" name="Proc. Natl. Acad. Sci. U.S.A.">
        <title>Comparative genomics of xylose-fermenting fungi for enhanced biofuel production.</title>
        <authorList>
            <person name="Wohlbach D.J."/>
            <person name="Kuo A."/>
            <person name="Sato T.K."/>
            <person name="Potts K.M."/>
            <person name="Salamov A.A."/>
            <person name="LaButti K.M."/>
            <person name="Sun H."/>
            <person name="Clum A."/>
            <person name="Pangilinan J.L."/>
            <person name="Lindquist E.A."/>
            <person name="Lucas S."/>
            <person name="Lapidus A."/>
            <person name="Jin M."/>
            <person name="Gunawan C."/>
            <person name="Balan V."/>
            <person name="Dale B.E."/>
            <person name="Jeffries T.W."/>
            <person name="Zinkel R."/>
            <person name="Barry K.W."/>
            <person name="Grigoriev I.V."/>
            <person name="Gasch A.P."/>
        </authorList>
    </citation>
    <scope>NUCLEOTIDE SEQUENCE [LARGE SCALE GENOMIC DNA]</scope>
    <source>
        <strain evidence="3">NRRL Y-27907 / 11-Y1</strain>
    </source>
</reference>
<proteinExistence type="predicted"/>
<dbReference type="InterPro" id="IPR044399">
    <property type="entry name" value="Mb-like_M"/>
</dbReference>
<dbReference type="GO" id="GO:0071500">
    <property type="term" value="P:cellular response to nitrosative stress"/>
    <property type="evidence" value="ECO:0007669"/>
    <property type="project" value="TreeGrafter"/>
</dbReference>
<dbReference type="OrthoDB" id="436496at2759"/>
<evidence type="ECO:0000313" key="3">
    <source>
        <dbReference type="Proteomes" id="UP000000709"/>
    </source>
</evidence>
<dbReference type="InterPro" id="IPR009050">
    <property type="entry name" value="Globin-like_sf"/>
</dbReference>
<dbReference type="Pfam" id="PF00042">
    <property type="entry name" value="Globin"/>
    <property type="match status" value="1"/>
</dbReference>
<dbReference type="GO" id="GO:0046210">
    <property type="term" value="P:nitric oxide catabolic process"/>
    <property type="evidence" value="ECO:0007669"/>
    <property type="project" value="TreeGrafter"/>
</dbReference>
<dbReference type="EMBL" id="GL996499">
    <property type="protein sequence ID" value="EGW34982.1"/>
    <property type="molecule type" value="Genomic_DNA"/>
</dbReference>
<dbReference type="eggNOG" id="KOG3378">
    <property type="taxonomic scope" value="Eukaryota"/>
</dbReference>
<dbReference type="AlphaFoldDB" id="G3AFJ3"/>
<name>G3AFJ3_SPAPN</name>
<sequence>MHSGSEGFSYSFSYVIIEHLTVLGACGFKEENSTENFSSLWFQENQHFVLGPILIRYTWNTLLVEDEGTTLKRQTRPSSPDFLCECTEDITPRSSEDSFDSQDTITGMARVIKSNSTGIATSLFCRQFYANIIARDREMKNIFPSIEHQSLDLASVLTIVVLQLDDLSSLEDYLMKLGKRHTRILNIEPVHYEILGEVLIQTFHERFGNKFNQELEIVWIKLYLFLANSLLQYGIDPVLNVEKEAVDLKRVPTHMSTSSVRTEKTLVGSPKKGLYQDEKAENSDIDSVTNEVHMIAYICANKASFCKLAFRYDNLTNRNITMFTAGIVLATESYLVIT</sequence>
<keyword evidence="3" id="KW-1185">Reference proteome</keyword>
<dbReference type="HOGENOM" id="CLU_821751_0_0_1"/>
<dbReference type="GO" id="GO:0008941">
    <property type="term" value="F:nitric oxide dioxygenase NAD(P)H activity"/>
    <property type="evidence" value="ECO:0007669"/>
    <property type="project" value="TreeGrafter"/>
</dbReference>
<dbReference type="PANTHER" id="PTHR43396">
    <property type="entry name" value="FLAVOHEMOPROTEIN"/>
    <property type="match status" value="1"/>
</dbReference>
<dbReference type="PROSITE" id="PS01033">
    <property type="entry name" value="GLOBIN"/>
    <property type="match status" value="1"/>
</dbReference>
<dbReference type="GO" id="GO:0071949">
    <property type="term" value="F:FAD binding"/>
    <property type="evidence" value="ECO:0007669"/>
    <property type="project" value="TreeGrafter"/>
</dbReference>
<dbReference type="CDD" id="cd01040">
    <property type="entry name" value="Mb-like"/>
    <property type="match status" value="1"/>
</dbReference>
<organism evidence="3">
    <name type="scientific">Spathaspora passalidarum (strain NRRL Y-27907 / 11-Y1)</name>
    <dbReference type="NCBI Taxonomy" id="619300"/>
    <lineage>
        <taxon>Eukaryota</taxon>
        <taxon>Fungi</taxon>
        <taxon>Dikarya</taxon>
        <taxon>Ascomycota</taxon>
        <taxon>Saccharomycotina</taxon>
        <taxon>Pichiomycetes</taxon>
        <taxon>Debaryomycetaceae</taxon>
        <taxon>Spathaspora</taxon>
    </lineage>
</organism>
<gene>
    <name evidence="2" type="ORF">SPAPADRAFT_64183</name>
</gene>
<dbReference type="InterPro" id="IPR000971">
    <property type="entry name" value="Globin"/>
</dbReference>
<feature type="domain" description="Globin" evidence="1">
    <location>
        <begin position="96"/>
        <end position="235"/>
    </location>
</feature>
<dbReference type="GO" id="GO:0019825">
    <property type="term" value="F:oxygen binding"/>
    <property type="evidence" value="ECO:0007669"/>
    <property type="project" value="InterPro"/>
</dbReference>
<evidence type="ECO:0000313" key="2">
    <source>
        <dbReference type="EMBL" id="EGW34982.1"/>
    </source>
</evidence>
<dbReference type="Proteomes" id="UP000000709">
    <property type="component" value="Unassembled WGS sequence"/>
</dbReference>
<dbReference type="SUPFAM" id="SSF46458">
    <property type="entry name" value="Globin-like"/>
    <property type="match status" value="1"/>
</dbReference>
<dbReference type="GO" id="GO:0020037">
    <property type="term" value="F:heme binding"/>
    <property type="evidence" value="ECO:0007669"/>
    <property type="project" value="InterPro"/>
</dbReference>
<evidence type="ECO:0000259" key="1">
    <source>
        <dbReference type="PROSITE" id="PS01033"/>
    </source>
</evidence>
<dbReference type="RefSeq" id="XP_007372394.1">
    <property type="nucleotide sequence ID" value="XM_007372332.1"/>
</dbReference>
<dbReference type="GeneID" id="18874962"/>
<dbReference type="PANTHER" id="PTHR43396:SF6">
    <property type="entry name" value="ABL201WP"/>
    <property type="match status" value="1"/>
</dbReference>
<dbReference type="InterPro" id="IPR012292">
    <property type="entry name" value="Globin/Proto"/>
</dbReference>
<accession>G3AFJ3</accession>